<comment type="similarity">
    <text evidence="2 6">Belongs to the enolase family.</text>
</comment>
<reference evidence="13" key="1">
    <citation type="submission" date="2022-09" db="EMBL/GenBank/DDBJ databases">
        <title>Diverse halophilic archaea isolated from saline environments.</title>
        <authorList>
            <person name="Cui H.-L."/>
        </authorList>
    </citation>
    <scope>NUCLEOTIDE SEQUENCE</scope>
    <source>
        <strain evidence="13">ZS-35-S2</strain>
    </source>
</reference>
<dbReference type="SMART" id="SM01193">
    <property type="entry name" value="Enolase_N"/>
    <property type="match status" value="1"/>
</dbReference>
<feature type="binding site" evidence="6">
    <location>
        <position position="327"/>
    </location>
    <ligand>
        <name>(2R)-2-phosphoglycerate</name>
        <dbReference type="ChEBI" id="CHEBI:58289"/>
    </ligand>
</feature>
<dbReference type="Pfam" id="PF00113">
    <property type="entry name" value="Enolase_C"/>
    <property type="match status" value="1"/>
</dbReference>
<feature type="binding site" evidence="6">
    <location>
        <position position="378"/>
    </location>
    <ligand>
        <name>(2R)-2-phosphoglycerate</name>
        <dbReference type="ChEBI" id="CHEBI:58289"/>
    </ligand>
</feature>
<dbReference type="InterPro" id="IPR000941">
    <property type="entry name" value="Enolase"/>
</dbReference>
<dbReference type="SFLD" id="SFLDF00002">
    <property type="entry name" value="enolase"/>
    <property type="match status" value="1"/>
</dbReference>
<keyword evidence="6" id="KW-0963">Cytoplasm</keyword>
<feature type="domain" description="Enolase N-terminal" evidence="12">
    <location>
        <begin position="4"/>
        <end position="124"/>
    </location>
</feature>
<dbReference type="SUPFAM" id="SSF51604">
    <property type="entry name" value="Enolase C-terminal domain-like"/>
    <property type="match status" value="1"/>
</dbReference>
<dbReference type="GO" id="GO:0006096">
    <property type="term" value="P:glycolytic process"/>
    <property type="evidence" value="ECO:0007669"/>
    <property type="project" value="UniProtKB-UniRule"/>
</dbReference>
<comment type="cofactor">
    <cofactor evidence="9">
        <name>Mg(2+)</name>
        <dbReference type="ChEBI" id="CHEBI:18420"/>
    </cofactor>
    <text evidence="9">Mg(2+) is required for catalysis and for stabilizing the dimer.</text>
</comment>
<dbReference type="SFLD" id="SFLDS00001">
    <property type="entry name" value="Enolase"/>
    <property type="match status" value="1"/>
</dbReference>
<evidence type="ECO:0000259" key="11">
    <source>
        <dbReference type="SMART" id="SM01192"/>
    </source>
</evidence>
<dbReference type="GO" id="GO:0004634">
    <property type="term" value="F:phosphopyruvate hydratase activity"/>
    <property type="evidence" value="ECO:0007669"/>
    <property type="project" value="UniProtKB-UniRule"/>
</dbReference>
<keyword evidence="14" id="KW-1185">Reference proteome</keyword>
<comment type="pathway">
    <text evidence="1 6">Carbohydrate degradation; glycolysis; pyruvate from D-glyceraldehyde 3-phosphate: step 4/5.</text>
</comment>
<evidence type="ECO:0000256" key="6">
    <source>
        <dbReference type="HAMAP-Rule" id="MF_00318"/>
    </source>
</evidence>
<comment type="function">
    <text evidence="6">Catalyzes the reversible conversion of 2-phosphoglycerate (2-PG) into phosphoenolpyruvate (PEP). It is essential for the degradation of carbohydrates via glycolysis.</text>
</comment>
<evidence type="ECO:0000256" key="7">
    <source>
        <dbReference type="PIRSR" id="PIRSR001400-1"/>
    </source>
</evidence>
<evidence type="ECO:0000256" key="2">
    <source>
        <dbReference type="ARBA" id="ARBA00009604"/>
    </source>
</evidence>
<keyword evidence="6" id="KW-0964">Secreted</keyword>
<dbReference type="InterPro" id="IPR020811">
    <property type="entry name" value="Enolase_N"/>
</dbReference>
<dbReference type="EMBL" id="CP104003">
    <property type="protein sequence ID" value="UWM55858.1"/>
    <property type="molecule type" value="Genomic_DNA"/>
</dbReference>
<dbReference type="InterPro" id="IPR020809">
    <property type="entry name" value="Enolase_CS"/>
</dbReference>
<feature type="binding site" evidence="6">
    <location>
        <position position="357"/>
    </location>
    <ligand>
        <name>(2R)-2-phosphoglycerate</name>
        <dbReference type="ChEBI" id="CHEBI:58289"/>
    </ligand>
</feature>
<evidence type="ECO:0000313" key="13">
    <source>
        <dbReference type="EMBL" id="UWM55858.1"/>
    </source>
</evidence>
<protein>
    <recommendedName>
        <fullName evidence="6">Enolase</fullName>
        <ecNumber evidence="6">4.2.1.11</ecNumber>
    </recommendedName>
    <alternativeName>
        <fullName evidence="6">2-phospho-D-glycerate hydro-lyase</fullName>
    </alternativeName>
    <alternativeName>
        <fullName evidence="6">2-phosphoglycerate dehydratase</fullName>
    </alternativeName>
</protein>
<sequence>MTLVTDVRLRRVLDSRGNPTVEAEVTTESGGFGRAAAPSGASTGEYEAIERPAEEAIAKARELAVPRLEGQVYAGDQRGVDAALRAADGTENFSEIGANSAVAISMAAAKAASDVLGAPLYQHLGGAFRGDEYPTPLGNVVGGGEHAADATDIQEFLAAPVGAPSVTEAVFANAAVHGAVHDVLAERDLPAGKGDEGAWAPSVSDAEAFAIVAEAIDRAEDEVGFEIRMGLDVAASEMWDAESGVYEYSDTTRTSEEQVDYVAGLVDDHDLVYVEDPLEEDDFEGFADLTDRVGDRTLVCGDDLFVTNVERLQRGIDEGAGNSILVKPNQIGTLSDAFDAVELARDNGYDAVISHRSGETEDTTIAHLAVATAAPFIKTGAVGGERTAKLNELIRIEENA</sequence>
<dbReference type="PRINTS" id="PR00148">
    <property type="entry name" value="ENOLASE"/>
</dbReference>
<feature type="binding site" evidence="6">
    <location>
        <position position="356"/>
    </location>
    <ligand>
        <name>(2R)-2-phosphoglycerate</name>
        <dbReference type="ChEBI" id="CHEBI:58289"/>
    </ligand>
</feature>
<dbReference type="PIRSF" id="PIRSF001400">
    <property type="entry name" value="Enolase"/>
    <property type="match status" value="1"/>
</dbReference>
<dbReference type="InterPro" id="IPR029017">
    <property type="entry name" value="Enolase-like_N"/>
</dbReference>
<dbReference type="Gene3D" id="3.30.390.10">
    <property type="entry name" value="Enolase-like, N-terminal domain"/>
    <property type="match status" value="1"/>
</dbReference>
<gene>
    <name evidence="6 13" type="primary">eno</name>
    <name evidence="13" type="ORF">N0B31_06115</name>
</gene>
<dbReference type="GO" id="GO:0009986">
    <property type="term" value="C:cell surface"/>
    <property type="evidence" value="ECO:0007669"/>
    <property type="project" value="UniProtKB-SubCell"/>
</dbReference>
<dbReference type="GO" id="GO:0005576">
    <property type="term" value="C:extracellular region"/>
    <property type="evidence" value="ECO:0007669"/>
    <property type="project" value="UniProtKB-SubCell"/>
</dbReference>
<feature type="binding site" evidence="8">
    <location>
        <position position="275"/>
    </location>
    <ligand>
        <name>substrate</name>
    </ligand>
</feature>
<organism evidence="13 14">
    <name type="scientific">Salinirubellus salinus</name>
    <dbReference type="NCBI Taxonomy" id="1364945"/>
    <lineage>
        <taxon>Archaea</taxon>
        <taxon>Methanobacteriati</taxon>
        <taxon>Methanobacteriota</taxon>
        <taxon>Stenosarchaea group</taxon>
        <taxon>Halobacteria</taxon>
        <taxon>Halobacteriales</taxon>
        <taxon>Natronomonadaceae</taxon>
        <taxon>Salinirubellus</taxon>
    </lineage>
</organism>
<dbReference type="Proteomes" id="UP001057580">
    <property type="component" value="Chromosome"/>
</dbReference>
<feature type="binding site" evidence="6 9">
    <location>
        <position position="275"/>
    </location>
    <ligand>
        <name>Mg(2+)</name>
        <dbReference type="ChEBI" id="CHEBI:18420"/>
    </ligand>
</feature>
<dbReference type="KEGG" id="ssai:N0B31_06115"/>
<keyword evidence="3 6" id="KW-0460">Magnesium</keyword>
<feature type="domain" description="Enolase C-terminal TIM barrel" evidence="11">
    <location>
        <begin position="130"/>
        <end position="400"/>
    </location>
</feature>
<dbReference type="SMART" id="SM01192">
    <property type="entry name" value="Enolase_C"/>
    <property type="match status" value="1"/>
</dbReference>
<feature type="binding site" evidence="8">
    <location>
        <position position="302"/>
    </location>
    <ligand>
        <name>substrate</name>
    </ligand>
</feature>
<accession>A0A9E7R5S4</accession>
<dbReference type="Pfam" id="PF03952">
    <property type="entry name" value="Enolase_N"/>
    <property type="match status" value="1"/>
</dbReference>
<evidence type="ECO:0000256" key="9">
    <source>
        <dbReference type="PIRSR" id="PIRSR001400-3"/>
    </source>
</evidence>
<evidence type="ECO:0000256" key="1">
    <source>
        <dbReference type="ARBA" id="ARBA00005031"/>
    </source>
</evidence>
<name>A0A9E7R5S4_9EURY</name>
<keyword evidence="4 6" id="KW-0324">Glycolysis</keyword>
<evidence type="ECO:0000256" key="3">
    <source>
        <dbReference type="ARBA" id="ARBA00022842"/>
    </source>
</evidence>
<feature type="binding site" evidence="6 9">
    <location>
        <position position="302"/>
    </location>
    <ligand>
        <name>Mg(2+)</name>
        <dbReference type="ChEBI" id="CHEBI:18420"/>
    </ligand>
</feature>
<dbReference type="PANTHER" id="PTHR11902:SF1">
    <property type="entry name" value="ENOLASE"/>
    <property type="match status" value="1"/>
</dbReference>
<keyword evidence="6 9" id="KW-0479">Metal-binding</keyword>
<dbReference type="AlphaFoldDB" id="A0A9E7R5S4"/>
<dbReference type="PANTHER" id="PTHR11902">
    <property type="entry name" value="ENOLASE"/>
    <property type="match status" value="1"/>
</dbReference>
<feature type="binding site" evidence="8">
    <location>
        <begin position="354"/>
        <end position="357"/>
    </location>
    <ligand>
        <name>substrate</name>
    </ligand>
</feature>
<dbReference type="InterPro" id="IPR036849">
    <property type="entry name" value="Enolase-like_C_sf"/>
</dbReference>
<proteinExistence type="inferred from homology"/>
<evidence type="ECO:0000256" key="4">
    <source>
        <dbReference type="ARBA" id="ARBA00023152"/>
    </source>
</evidence>
<dbReference type="SFLD" id="SFLDG00178">
    <property type="entry name" value="enolase"/>
    <property type="match status" value="1"/>
</dbReference>
<feature type="active site" description="Proton acceptor" evidence="6 7">
    <location>
        <position position="327"/>
    </location>
</feature>
<dbReference type="SUPFAM" id="SSF54826">
    <property type="entry name" value="Enolase N-terminal domain-like"/>
    <property type="match status" value="1"/>
</dbReference>
<dbReference type="Gene3D" id="3.20.20.120">
    <property type="entry name" value="Enolase-like C-terminal domain"/>
    <property type="match status" value="1"/>
</dbReference>
<feature type="binding site" evidence="8">
    <location>
        <position position="155"/>
    </location>
    <ligand>
        <name>substrate</name>
    </ligand>
</feature>
<dbReference type="EC" id="4.2.1.11" evidence="6"/>
<evidence type="ECO:0000256" key="10">
    <source>
        <dbReference type="SAM" id="MobiDB-lite"/>
    </source>
</evidence>
<dbReference type="PROSITE" id="PS00164">
    <property type="entry name" value="ENOLASE"/>
    <property type="match status" value="1"/>
</dbReference>
<feature type="binding site" evidence="6 9">
    <location>
        <position position="232"/>
    </location>
    <ligand>
        <name>Mg(2+)</name>
        <dbReference type="ChEBI" id="CHEBI:18420"/>
    </ligand>
</feature>
<feature type="active site" description="Proton donor" evidence="6 7">
    <location>
        <position position="196"/>
    </location>
</feature>
<feature type="region of interest" description="Disordered" evidence="10">
    <location>
        <begin position="24"/>
        <end position="45"/>
    </location>
</feature>
<dbReference type="GO" id="GO:0000287">
    <property type="term" value="F:magnesium ion binding"/>
    <property type="evidence" value="ECO:0007669"/>
    <property type="project" value="UniProtKB-UniRule"/>
</dbReference>
<keyword evidence="5 6" id="KW-0456">Lyase</keyword>
<dbReference type="GO" id="GO:0000015">
    <property type="term" value="C:phosphopyruvate hydratase complex"/>
    <property type="evidence" value="ECO:0007669"/>
    <property type="project" value="InterPro"/>
</dbReference>
<evidence type="ECO:0000259" key="12">
    <source>
        <dbReference type="SMART" id="SM01193"/>
    </source>
</evidence>
<dbReference type="CDD" id="cd03313">
    <property type="entry name" value="enolase"/>
    <property type="match status" value="1"/>
</dbReference>
<comment type="catalytic activity">
    <reaction evidence="6">
        <text>(2R)-2-phosphoglycerate = phosphoenolpyruvate + H2O</text>
        <dbReference type="Rhea" id="RHEA:10164"/>
        <dbReference type="ChEBI" id="CHEBI:15377"/>
        <dbReference type="ChEBI" id="CHEBI:58289"/>
        <dbReference type="ChEBI" id="CHEBI:58702"/>
        <dbReference type="EC" id="4.2.1.11"/>
    </reaction>
</comment>
<dbReference type="InterPro" id="IPR020810">
    <property type="entry name" value="Enolase_C"/>
</dbReference>
<dbReference type="NCBIfam" id="TIGR01060">
    <property type="entry name" value="eno"/>
    <property type="match status" value="1"/>
</dbReference>
<feature type="binding site" evidence="6">
    <location>
        <position position="154"/>
    </location>
    <ligand>
        <name>(2R)-2-phosphoglycerate</name>
        <dbReference type="ChEBI" id="CHEBI:58289"/>
    </ligand>
</feature>
<feature type="binding site" evidence="8">
    <location>
        <position position="378"/>
    </location>
    <ligand>
        <name>substrate</name>
    </ligand>
</feature>
<comment type="subcellular location">
    <subcellularLocation>
        <location evidence="6">Cytoplasm</location>
    </subcellularLocation>
    <subcellularLocation>
        <location evidence="6">Secreted</location>
    </subcellularLocation>
    <subcellularLocation>
        <location evidence="6">Cell surface</location>
    </subcellularLocation>
    <text evidence="6">Fractions of enolase are present in both the cytoplasm and on the cell surface.</text>
</comment>
<evidence type="ECO:0000256" key="8">
    <source>
        <dbReference type="PIRSR" id="PIRSR001400-2"/>
    </source>
</evidence>
<evidence type="ECO:0000256" key="5">
    <source>
        <dbReference type="ARBA" id="ARBA00023239"/>
    </source>
</evidence>
<evidence type="ECO:0000313" key="14">
    <source>
        <dbReference type="Proteomes" id="UP001057580"/>
    </source>
</evidence>
<comment type="cofactor">
    <cofactor evidence="6">
        <name>Mg(2+)</name>
        <dbReference type="ChEBI" id="CHEBI:18420"/>
    </cofactor>
    <text evidence="6">Binds a second Mg(2+) ion via substrate during catalysis.</text>
</comment>
<feature type="binding site" evidence="8">
    <location>
        <position position="146"/>
    </location>
    <ligand>
        <name>substrate</name>
    </ligand>
</feature>
<dbReference type="HAMAP" id="MF_00318">
    <property type="entry name" value="Enolase"/>
    <property type="match status" value="1"/>
</dbReference>
<dbReference type="RefSeq" id="WP_260594969.1">
    <property type="nucleotide sequence ID" value="NZ_CP104003.1"/>
</dbReference>
<dbReference type="GeneID" id="74941979"/>